<feature type="compositionally biased region" description="Basic and acidic residues" evidence="3">
    <location>
        <begin position="24"/>
        <end position="55"/>
    </location>
</feature>
<evidence type="ECO:0000256" key="3">
    <source>
        <dbReference type="SAM" id="MobiDB-lite"/>
    </source>
</evidence>
<reference evidence="5 6" key="1">
    <citation type="journal article" date="2016" name="Genome Biol. Evol.">
        <title>Gene Family Evolution Reflects Adaptation to Soil Environmental Stressors in the Genome of the Collembolan Orchesella cincta.</title>
        <authorList>
            <person name="Faddeeva-Vakhrusheva A."/>
            <person name="Derks M.F."/>
            <person name="Anvar S.Y."/>
            <person name="Agamennone V."/>
            <person name="Suring W."/>
            <person name="Smit S."/>
            <person name="van Straalen N.M."/>
            <person name="Roelofs D."/>
        </authorList>
    </citation>
    <scope>NUCLEOTIDE SEQUENCE [LARGE SCALE GENOMIC DNA]</scope>
    <source>
        <tissue evidence="5">Mixed pool</tissue>
    </source>
</reference>
<name>A0A1D2M9U4_ORCCI</name>
<dbReference type="InterPro" id="IPR000953">
    <property type="entry name" value="Chromo/chromo_shadow_dom"/>
</dbReference>
<accession>A0A1D2M9U4</accession>
<dbReference type="Gene3D" id="2.40.50.40">
    <property type="match status" value="1"/>
</dbReference>
<gene>
    <name evidence="5" type="ORF">Ocin01_16926</name>
</gene>
<evidence type="ECO:0000313" key="6">
    <source>
        <dbReference type="Proteomes" id="UP000094527"/>
    </source>
</evidence>
<evidence type="ECO:0000256" key="2">
    <source>
        <dbReference type="ARBA" id="ARBA00023242"/>
    </source>
</evidence>
<dbReference type="AlphaFoldDB" id="A0A1D2M9U4"/>
<sequence length="126" mass="13883">MRISDVKLKEEQPSTSRKNGAQILKDEVSSIKPEESSGGADDAKDRDETGADVKPEMFGFDRGLEADEIIGANNENGRINVLIQWKGNNGMEMVPSSVARFRCPDILIKLYEKNLILVASSNNDSQ</sequence>
<organism evidence="5 6">
    <name type="scientific">Orchesella cincta</name>
    <name type="common">Springtail</name>
    <name type="synonym">Podura cincta</name>
    <dbReference type="NCBI Taxonomy" id="48709"/>
    <lineage>
        <taxon>Eukaryota</taxon>
        <taxon>Metazoa</taxon>
        <taxon>Ecdysozoa</taxon>
        <taxon>Arthropoda</taxon>
        <taxon>Hexapoda</taxon>
        <taxon>Collembola</taxon>
        <taxon>Entomobryomorpha</taxon>
        <taxon>Entomobryoidea</taxon>
        <taxon>Orchesellidae</taxon>
        <taxon>Orchesellinae</taxon>
        <taxon>Orchesella</taxon>
    </lineage>
</organism>
<dbReference type="InterPro" id="IPR008251">
    <property type="entry name" value="Chromo_shadow_dom"/>
</dbReference>
<comment type="subcellular location">
    <subcellularLocation>
        <location evidence="1">Nucleus</location>
    </subcellularLocation>
</comment>
<dbReference type="CDD" id="cd00034">
    <property type="entry name" value="CSD"/>
    <property type="match status" value="1"/>
</dbReference>
<dbReference type="SMART" id="SM00300">
    <property type="entry name" value="ChSh"/>
    <property type="match status" value="1"/>
</dbReference>
<dbReference type="OrthoDB" id="433924at2759"/>
<evidence type="ECO:0000313" key="5">
    <source>
        <dbReference type="EMBL" id="ODM89756.1"/>
    </source>
</evidence>
<dbReference type="PROSITE" id="PS50013">
    <property type="entry name" value="CHROMO_2"/>
    <property type="match status" value="1"/>
</dbReference>
<keyword evidence="2" id="KW-0539">Nucleus</keyword>
<dbReference type="SUPFAM" id="SSF54160">
    <property type="entry name" value="Chromo domain-like"/>
    <property type="match status" value="1"/>
</dbReference>
<feature type="domain" description="Chromo" evidence="4">
    <location>
        <begin position="64"/>
        <end position="122"/>
    </location>
</feature>
<evidence type="ECO:0000259" key="4">
    <source>
        <dbReference type="PROSITE" id="PS50013"/>
    </source>
</evidence>
<dbReference type="STRING" id="48709.A0A1D2M9U4"/>
<feature type="compositionally biased region" description="Basic and acidic residues" evidence="3">
    <location>
        <begin position="1"/>
        <end position="12"/>
    </location>
</feature>
<protein>
    <submittedName>
        <fullName evidence="5">Heterochromatin protein 1</fullName>
    </submittedName>
</protein>
<dbReference type="Proteomes" id="UP000094527">
    <property type="component" value="Unassembled WGS sequence"/>
</dbReference>
<keyword evidence="6" id="KW-1185">Reference proteome</keyword>
<dbReference type="Pfam" id="PF01393">
    <property type="entry name" value="Chromo_shadow"/>
    <property type="match status" value="1"/>
</dbReference>
<dbReference type="GO" id="GO:0005634">
    <property type="term" value="C:nucleus"/>
    <property type="evidence" value="ECO:0007669"/>
    <property type="project" value="UniProtKB-SubCell"/>
</dbReference>
<comment type="caution">
    <text evidence="5">The sequence shown here is derived from an EMBL/GenBank/DDBJ whole genome shotgun (WGS) entry which is preliminary data.</text>
</comment>
<proteinExistence type="predicted"/>
<dbReference type="InterPro" id="IPR016197">
    <property type="entry name" value="Chromo-like_dom_sf"/>
</dbReference>
<feature type="region of interest" description="Disordered" evidence="3">
    <location>
        <begin position="1"/>
        <end position="57"/>
    </location>
</feature>
<evidence type="ECO:0000256" key="1">
    <source>
        <dbReference type="ARBA" id="ARBA00004123"/>
    </source>
</evidence>
<dbReference type="EMBL" id="LJIJ01002397">
    <property type="protein sequence ID" value="ODM89756.1"/>
    <property type="molecule type" value="Genomic_DNA"/>
</dbReference>
<dbReference type="GO" id="GO:0005694">
    <property type="term" value="C:chromosome"/>
    <property type="evidence" value="ECO:0007669"/>
    <property type="project" value="UniProtKB-ARBA"/>
</dbReference>